<dbReference type="PROSITE" id="PS50082">
    <property type="entry name" value="WD_REPEATS_2"/>
    <property type="match status" value="1"/>
</dbReference>
<dbReference type="InterPro" id="IPR001680">
    <property type="entry name" value="WD40_rpt"/>
</dbReference>
<dbReference type="EMBL" id="JAAGAX010000006">
    <property type="protein sequence ID" value="KAF2309804.1"/>
    <property type="molecule type" value="Genomic_DNA"/>
</dbReference>
<evidence type="ECO:0000256" key="1">
    <source>
        <dbReference type="ARBA" id="ARBA00022574"/>
    </source>
</evidence>
<dbReference type="InterPro" id="IPR015943">
    <property type="entry name" value="WD40/YVTN_repeat-like_dom_sf"/>
</dbReference>
<keyword evidence="2" id="KW-0677">Repeat</keyword>
<dbReference type="GO" id="GO:0120330">
    <property type="term" value="C:rixosome complex"/>
    <property type="evidence" value="ECO:0007669"/>
    <property type="project" value="TreeGrafter"/>
</dbReference>
<dbReference type="InterPro" id="IPR011047">
    <property type="entry name" value="Quinoprotein_ADH-like_sf"/>
</dbReference>
<dbReference type="SMART" id="SM00320">
    <property type="entry name" value="WD40"/>
    <property type="match status" value="3"/>
</dbReference>
<dbReference type="GO" id="GO:0006261">
    <property type="term" value="P:DNA-templated DNA replication"/>
    <property type="evidence" value="ECO:0007669"/>
    <property type="project" value="TreeGrafter"/>
</dbReference>
<keyword evidence="1 3" id="KW-0853">WD repeat</keyword>
<keyword evidence="5" id="KW-1185">Reference proteome</keyword>
<feature type="repeat" description="WD" evidence="3">
    <location>
        <begin position="118"/>
        <end position="151"/>
    </location>
</feature>
<reference evidence="4 5" key="1">
    <citation type="journal article" date="2020" name="Mol. Plant">
        <title>The Chromosome-Based Rubber Tree Genome Provides New Insights into Spurge Genome Evolution and Rubber Biosynthesis.</title>
        <authorList>
            <person name="Liu J."/>
            <person name="Shi C."/>
            <person name="Shi C.C."/>
            <person name="Li W."/>
            <person name="Zhang Q.J."/>
            <person name="Zhang Y."/>
            <person name="Li K."/>
            <person name="Lu H.F."/>
            <person name="Shi C."/>
            <person name="Zhu S.T."/>
            <person name="Xiao Z.Y."/>
            <person name="Nan H."/>
            <person name="Yue Y."/>
            <person name="Zhu X.G."/>
            <person name="Wu Y."/>
            <person name="Hong X.N."/>
            <person name="Fan G.Y."/>
            <person name="Tong Y."/>
            <person name="Zhang D."/>
            <person name="Mao C.L."/>
            <person name="Liu Y.L."/>
            <person name="Hao S.J."/>
            <person name="Liu W.Q."/>
            <person name="Lv M.Q."/>
            <person name="Zhang H.B."/>
            <person name="Liu Y."/>
            <person name="Hu-Tang G.R."/>
            <person name="Wang J.P."/>
            <person name="Wang J.H."/>
            <person name="Sun Y.H."/>
            <person name="Ni S.B."/>
            <person name="Chen W.B."/>
            <person name="Zhang X.C."/>
            <person name="Jiao Y.N."/>
            <person name="Eichler E.E."/>
            <person name="Li G.H."/>
            <person name="Liu X."/>
            <person name="Gao L.Z."/>
        </authorList>
    </citation>
    <scope>NUCLEOTIDE SEQUENCE [LARGE SCALE GENOMIC DNA]</scope>
    <source>
        <strain evidence="5">cv. GT1</strain>
        <tissue evidence="4">Leaf</tissue>
    </source>
</reference>
<dbReference type="GO" id="GO:0005656">
    <property type="term" value="C:nuclear pre-replicative complex"/>
    <property type="evidence" value="ECO:0007669"/>
    <property type="project" value="TreeGrafter"/>
</dbReference>
<dbReference type="InterPro" id="IPR045227">
    <property type="entry name" value="WDR18/Ipi3/RID3"/>
</dbReference>
<dbReference type="PANTHER" id="PTHR18763">
    <property type="entry name" value="WD-REPEAT PROTEIN 18"/>
    <property type="match status" value="1"/>
</dbReference>
<dbReference type="AlphaFoldDB" id="A0A6A6M982"/>
<dbReference type="Proteomes" id="UP000467840">
    <property type="component" value="Chromosome 14"/>
</dbReference>
<name>A0A6A6M982_HEVBR</name>
<evidence type="ECO:0000313" key="4">
    <source>
        <dbReference type="EMBL" id="KAF2309804.1"/>
    </source>
</evidence>
<accession>A0A6A6M982</accession>
<dbReference type="GO" id="GO:0006364">
    <property type="term" value="P:rRNA processing"/>
    <property type="evidence" value="ECO:0007669"/>
    <property type="project" value="TreeGrafter"/>
</dbReference>
<dbReference type="SUPFAM" id="SSF50998">
    <property type="entry name" value="Quinoprotein alcohol dehydrogenase-like"/>
    <property type="match status" value="1"/>
</dbReference>
<evidence type="ECO:0000256" key="2">
    <source>
        <dbReference type="ARBA" id="ARBA00022737"/>
    </source>
</evidence>
<proteinExistence type="predicted"/>
<protein>
    <submittedName>
        <fullName evidence="4">Uncharacterized protein</fullName>
    </submittedName>
</protein>
<dbReference type="Pfam" id="PF00400">
    <property type="entry name" value="WD40"/>
    <property type="match status" value="1"/>
</dbReference>
<evidence type="ECO:0000313" key="5">
    <source>
        <dbReference type="Proteomes" id="UP000467840"/>
    </source>
</evidence>
<gene>
    <name evidence="4" type="ORF">GH714_005198</name>
</gene>
<dbReference type="PROSITE" id="PS50294">
    <property type="entry name" value="WD_REPEATS_REGION"/>
    <property type="match status" value="1"/>
</dbReference>
<evidence type="ECO:0000256" key="3">
    <source>
        <dbReference type="PROSITE-ProRule" id="PRU00221"/>
    </source>
</evidence>
<dbReference type="Gene3D" id="2.130.10.10">
    <property type="entry name" value="YVTN repeat-like/Quinoprotein amine dehydrogenase"/>
    <property type="match status" value="1"/>
</dbReference>
<comment type="caution">
    <text evidence="4">The sequence shown here is derived from an EMBL/GenBank/DDBJ whole genome shotgun (WGS) entry which is preliminary data.</text>
</comment>
<sequence length="377" mass="41983">MEREVLIASSSIDGGIGCWDLQTGAELLRYKFCASTPHGLTCVGRSFLASSQLRDPHASSGSIHYWSWTKPQVEVKSFPEEPIKPLVANSEGAYIVGGGLSGHIYLWEVATGRLLKKWRAHYREVTCLVFTKDDSFLVSGAEDGSVRVWSLLMIFDDYQTEQSSHLYEHSFLGTTSPVTDIVTGYGGGRAIIIAASEDRTCPVNNIQIVRWPLYLNPPVSLNVQASSRRHGSLLPPPLDKYVNSTDKNTGINAVIRLQSSYNGPPDASYLSCQVIDNQIKELKQQGSAAAAEMEVERLKLDCTHYTQMLQKWKKMYDNLHELCVNEILEGDNEGQANCIEQRKNKTQKSSNHNGTSEKLRAICEDCVNSNIYGPRTY</sequence>
<organism evidence="4 5">
    <name type="scientific">Hevea brasiliensis</name>
    <name type="common">Para rubber tree</name>
    <name type="synonym">Siphonia brasiliensis</name>
    <dbReference type="NCBI Taxonomy" id="3981"/>
    <lineage>
        <taxon>Eukaryota</taxon>
        <taxon>Viridiplantae</taxon>
        <taxon>Streptophyta</taxon>
        <taxon>Embryophyta</taxon>
        <taxon>Tracheophyta</taxon>
        <taxon>Spermatophyta</taxon>
        <taxon>Magnoliopsida</taxon>
        <taxon>eudicotyledons</taxon>
        <taxon>Gunneridae</taxon>
        <taxon>Pentapetalae</taxon>
        <taxon>rosids</taxon>
        <taxon>fabids</taxon>
        <taxon>Malpighiales</taxon>
        <taxon>Euphorbiaceae</taxon>
        <taxon>Crotonoideae</taxon>
        <taxon>Micrandreae</taxon>
        <taxon>Hevea</taxon>
    </lineage>
</organism>
<dbReference type="PANTHER" id="PTHR18763:SF0">
    <property type="entry name" value="WD REPEAT-CONTAINING PROTEIN 18"/>
    <property type="match status" value="1"/>
</dbReference>